<accession>A0AAN7BLS7</accession>
<gene>
    <name evidence="1" type="ORF">QBC38DRAFT_394966</name>
</gene>
<comment type="caution">
    <text evidence="1">The sequence shown here is derived from an EMBL/GenBank/DDBJ whole genome shotgun (WGS) entry which is preliminary data.</text>
</comment>
<reference evidence="1" key="1">
    <citation type="journal article" date="2023" name="Mol. Phylogenet. Evol.">
        <title>Genome-scale phylogeny and comparative genomics of the fungal order Sordariales.</title>
        <authorList>
            <person name="Hensen N."/>
            <person name="Bonometti L."/>
            <person name="Westerberg I."/>
            <person name="Brannstrom I.O."/>
            <person name="Guillou S."/>
            <person name="Cros-Aarteil S."/>
            <person name="Calhoun S."/>
            <person name="Haridas S."/>
            <person name="Kuo A."/>
            <person name="Mondo S."/>
            <person name="Pangilinan J."/>
            <person name="Riley R."/>
            <person name="LaButti K."/>
            <person name="Andreopoulos B."/>
            <person name="Lipzen A."/>
            <person name="Chen C."/>
            <person name="Yan M."/>
            <person name="Daum C."/>
            <person name="Ng V."/>
            <person name="Clum A."/>
            <person name="Steindorff A."/>
            <person name="Ohm R.A."/>
            <person name="Martin F."/>
            <person name="Silar P."/>
            <person name="Natvig D.O."/>
            <person name="Lalanne C."/>
            <person name="Gautier V."/>
            <person name="Ament-Velasquez S.L."/>
            <person name="Kruys A."/>
            <person name="Hutchinson M.I."/>
            <person name="Powell A.J."/>
            <person name="Barry K."/>
            <person name="Miller A.N."/>
            <person name="Grigoriev I.V."/>
            <person name="Debuchy R."/>
            <person name="Gladieux P."/>
            <person name="Hiltunen Thoren M."/>
            <person name="Johannesson H."/>
        </authorList>
    </citation>
    <scope>NUCLEOTIDE SEQUENCE</scope>
    <source>
        <strain evidence="1">CBS 990.96</strain>
    </source>
</reference>
<reference evidence="1" key="2">
    <citation type="submission" date="2023-05" db="EMBL/GenBank/DDBJ databases">
        <authorList>
            <consortium name="Lawrence Berkeley National Laboratory"/>
            <person name="Steindorff A."/>
            <person name="Hensen N."/>
            <person name="Bonometti L."/>
            <person name="Westerberg I."/>
            <person name="Brannstrom I.O."/>
            <person name="Guillou S."/>
            <person name="Cros-Aarteil S."/>
            <person name="Calhoun S."/>
            <person name="Haridas S."/>
            <person name="Kuo A."/>
            <person name="Mondo S."/>
            <person name="Pangilinan J."/>
            <person name="Riley R."/>
            <person name="Labutti K."/>
            <person name="Andreopoulos B."/>
            <person name="Lipzen A."/>
            <person name="Chen C."/>
            <person name="Yanf M."/>
            <person name="Daum C."/>
            <person name="Ng V."/>
            <person name="Clum A."/>
            <person name="Ohm R."/>
            <person name="Martin F."/>
            <person name="Silar P."/>
            <person name="Natvig D."/>
            <person name="Lalanne C."/>
            <person name="Gautier V."/>
            <person name="Ament-Velasquez S.L."/>
            <person name="Kruys A."/>
            <person name="Hutchinson M.I."/>
            <person name="Powell A.J."/>
            <person name="Barry K."/>
            <person name="Miller A.N."/>
            <person name="Grigoriev I.V."/>
            <person name="Debuchy R."/>
            <person name="Gladieux P."/>
            <person name="Thoren M.H."/>
            <person name="Johannesson H."/>
        </authorList>
    </citation>
    <scope>NUCLEOTIDE SEQUENCE</scope>
    <source>
        <strain evidence="1">CBS 990.96</strain>
    </source>
</reference>
<name>A0AAN7BLS7_9PEZI</name>
<sequence length="710" mass="80126">MPALARKSDWYKQLRQTRGPEKLRDCKPDEFPLDEVHPLSNPLLNSSTNARFGLKPIVPRSNDADQFLITQLALLKNEPMPEPYVLETAVIACLHLFSYEAARAYIRRWTRPDFISGTTHESFKSRISFYLQSIIIAHKVDICLVHEGEVLAARQLLPIVHHVFVHDDANTELPPIIKLLSTLAHTNCEELFPPDLVSEILSRTQYKDHLHAKLTELQRSYRWIEAYATVKGLRELCQQADLPQSVRSLLPHVFFNYPMWAAWRPNLARIEDWELKVEPFQQSQLGIVFALEGPDTTPQQRALLRYSDVGAFTNCRAEPPPKAGKDILDKLLNLLDDAIAIGPRAIDLFIHLCVRTSSTLRWRTLRQLSLGLSLRHEPAAQTLCDFLRSMEHEVSIRDRMMILTDTLPLFLSSGPLQKAFGHANDLTIRAPKALSEAQKHFCSLLIKRVSIAESFGLEVRSLGLALLHSNWMHSRWKPAFLQMLQTLPSEDEISGRFHSINTAKDPLIVQAHMDALAITLGASEVIGPAAPCPPPPVTAVTVEEPIWRAPLDPKRDALRKILQNMEGVRFSHATACLRAATKEYDAFVVEIVNNICSSTDQACVNLAKFLGRQVATNGKDSVTECWKSLLLQIMRQRPDGLVERLAKALPAESWNSWMENMSLVLGTRHLGKDGVSGFTEERLRQLTQWKNGLMRGDSTSTGSTFSSWSR</sequence>
<dbReference type="Proteomes" id="UP001301958">
    <property type="component" value="Unassembled WGS sequence"/>
</dbReference>
<keyword evidence="2" id="KW-1185">Reference proteome</keyword>
<evidence type="ECO:0000313" key="1">
    <source>
        <dbReference type="EMBL" id="KAK4225640.1"/>
    </source>
</evidence>
<proteinExistence type="predicted"/>
<dbReference type="AlphaFoldDB" id="A0AAN7BLS7"/>
<organism evidence="1 2">
    <name type="scientific">Podospora fimiseda</name>
    <dbReference type="NCBI Taxonomy" id="252190"/>
    <lineage>
        <taxon>Eukaryota</taxon>
        <taxon>Fungi</taxon>
        <taxon>Dikarya</taxon>
        <taxon>Ascomycota</taxon>
        <taxon>Pezizomycotina</taxon>
        <taxon>Sordariomycetes</taxon>
        <taxon>Sordariomycetidae</taxon>
        <taxon>Sordariales</taxon>
        <taxon>Podosporaceae</taxon>
        <taxon>Podospora</taxon>
    </lineage>
</organism>
<evidence type="ECO:0000313" key="2">
    <source>
        <dbReference type="Proteomes" id="UP001301958"/>
    </source>
</evidence>
<protein>
    <submittedName>
        <fullName evidence="1">Uncharacterized protein</fullName>
    </submittedName>
</protein>
<dbReference type="EMBL" id="MU865362">
    <property type="protein sequence ID" value="KAK4225640.1"/>
    <property type="molecule type" value="Genomic_DNA"/>
</dbReference>